<accession>A0A9N9IVG0</accession>
<dbReference type="InterPro" id="IPR011335">
    <property type="entry name" value="Restrct_endonuc-II-like"/>
</dbReference>
<proteinExistence type="predicted"/>
<dbReference type="GO" id="GO:0006302">
    <property type="term" value="P:double-strand break repair"/>
    <property type="evidence" value="ECO:0007669"/>
    <property type="project" value="UniProtKB-ARBA"/>
</dbReference>
<dbReference type="AlphaFoldDB" id="A0A9N9IVG0"/>
<dbReference type="EMBL" id="CAJVPP010026220">
    <property type="protein sequence ID" value="CAG8753281.1"/>
    <property type="molecule type" value="Genomic_DNA"/>
</dbReference>
<evidence type="ECO:0000313" key="1">
    <source>
        <dbReference type="EMBL" id="CAG8753281.1"/>
    </source>
</evidence>
<dbReference type="SUPFAM" id="SSF52980">
    <property type="entry name" value="Restriction endonuclease-like"/>
    <property type="match status" value="1"/>
</dbReference>
<reference evidence="1" key="1">
    <citation type="submission" date="2021-06" db="EMBL/GenBank/DDBJ databases">
        <authorList>
            <person name="Kallberg Y."/>
            <person name="Tangrot J."/>
            <person name="Rosling A."/>
        </authorList>
    </citation>
    <scope>NUCLEOTIDE SEQUENCE</scope>
    <source>
        <strain evidence="1">87-6 pot B 2015</strain>
    </source>
</reference>
<gene>
    <name evidence="1" type="ORF">FMOSSE_LOCUS16767</name>
</gene>
<protein>
    <submittedName>
        <fullName evidence="1">6726_t:CDS:1</fullName>
    </submittedName>
</protein>
<dbReference type="Proteomes" id="UP000789375">
    <property type="component" value="Unassembled WGS sequence"/>
</dbReference>
<evidence type="ECO:0000313" key="2">
    <source>
        <dbReference type="Proteomes" id="UP000789375"/>
    </source>
</evidence>
<dbReference type="Gene3D" id="3.90.1570.10">
    <property type="entry name" value="tt1808, chain A"/>
    <property type="match status" value="1"/>
</dbReference>
<feature type="non-terminal residue" evidence="1">
    <location>
        <position position="1"/>
    </location>
</feature>
<name>A0A9N9IVG0_FUNMO</name>
<comment type="caution">
    <text evidence="1">The sequence shown here is derived from an EMBL/GenBank/DDBJ whole genome shotgun (WGS) entry which is preliminary data.</text>
</comment>
<sequence>EGILIDPLNQTVTVYRVQEDNIVLNVRRNPHTFTSRILNGFVLDLQDIL</sequence>
<keyword evidence="2" id="KW-1185">Reference proteome</keyword>
<dbReference type="InterPro" id="IPR012296">
    <property type="entry name" value="Nuclease_put_TT1808"/>
</dbReference>
<organism evidence="1 2">
    <name type="scientific">Funneliformis mosseae</name>
    <name type="common">Endomycorrhizal fungus</name>
    <name type="synonym">Glomus mosseae</name>
    <dbReference type="NCBI Taxonomy" id="27381"/>
    <lineage>
        <taxon>Eukaryota</taxon>
        <taxon>Fungi</taxon>
        <taxon>Fungi incertae sedis</taxon>
        <taxon>Mucoromycota</taxon>
        <taxon>Glomeromycotina</taxon>
        <taxon>Glomeromycetes</taxon>
        <taxon>Glomerales</taxon>
        <taxon>Glomeraceae</taxon>
        <taxon>Funneliformis</taxon>
    </lineage>
</organism>